<protein>
    <submittedName>
        <fullName evidence="1">Uncharacterized protein</fullName>
    </submittedName>
</protein>
<gene>
    <name evidence="1" type="ORF">UFOVP996_57</name>
</gene>
<organism evidence="1">
    <name type="scientific">uncultured Caudovirales phage</name>
    <dbReference type="NCBI Taxonomy" id="2100421"/>
    <lineage>
        <taxon>Viruses</taxon>
        <taxon>Duplodnaviria</taxon>
        <taxon>Heunggongvirae</taxon>
        <taxon>Uroviricota</taxon>
        <taxon>Caudoviricetes</taxon>
        <taxon>Peduoviridae</taxon>
        <taxon>Maltschvirus</taxon>
        <taxon>Maltschvirus maltsch</taxon>
    </lineage>
</organism>
<accession>A0A6J5PVF1</accession>
<dbReference type="EMBL" id="LR796927">
    <property type="protein sequence ID" value="CAB4175869.1"/>
    <property type="molecule type" value="Genomic_DNA"/>
</dbReference>
<evidence type="ECO:0000313" key="1">
    <source>
        <dbReference type="EMBL" id="CAB4175869.1"/>
    </source>
</evidence>
<proteinExistence type="predicted"/>
<sequence>MNDITVDLGDWGPCDVRYTVIDGDPSVGEPDFYEYDVIYAGDEDGSRKGEEISGALTDAEHNQIIKEIQDQLDREY</sequence>
<name>A0A6J5PVF1_9CAUD</name>
<reference evidence="1" key="1">
    <citation type="submission" date="2020-05" db="EMBL/GenBank/DDBJ databases">
        <authorList>
            <person name="Chiriac C."/>
            <person name="Salcher M."/>
            <person name="Ghai R."/>
            <person name="Kavagutti S V."/>
        </authorList>
    </citation>
    <scope>NUCLEOTIDE SEQUENCE</scope>
</reference>